<sequence>MNLLNYTKKLSEKISYYDRLTRQAKKFSMSNPFAKPANMTVIWVENCSEKKKE</sequence>
<reference evidence="1" key="2">
    <citation type="journal article" date="2021" name="PeerJ">
        <title>Extensive microbial diversity within the chicken gut microbiome revealed by metagenomics and culture.</title>
        <authorList>
            <person name="Gilroy R."/>
            <person name="Ravi A."/>
            <person name="Getino M."/>
            <person name="Pursley I."/>
            <person name="Horton D.L."/>
            <person name="Alikhan N.F."/>
            <person name="Baker D."/>
            <person name="Gharbi K."/>
            <person name="Hall N."/>
            <person name="Watson M."/>
            <person name="Adriaenssens E.M."/>
            <person name="Foster-Nyarko E."/>
            <person name="Jarju S."/>
            <person name="Secka A."/>
            <person name="Antonio M."/>
            <person name="Oren A."/>
            <person name="Chaudhuri R.R."/>
            <person name="La Ragione R."/>
            <person name="Hildebrand F."/>
            <person name="Pallen M.J."/>
        </authorList>
    </citation>
    <scope>NUCLEOTIDE SEQUENCE</scope>
    <source>
        <strain evidence="1">CHK152-2994</strain>
    </source>
</reference>
<proteinExistence type="predicted"/>
<dbReference type="Proteomes" id="UP000824139">
    <property type="component" value="Unassembled WGS sequence"/>
</dbReference>
<evidence type="ECO:0000313" key="1">
    <source>
        <dbReference type="EMBL" id="HIS82600.1"/>
    </source>
</evidence>
<organism evidence="1 2">
    <name type="scientific">Candidatus Scatenecus faecavium</name>
    <dbReference type="NCBI Taxonomy" id="2840915"/>
    <lineage>
        <taxon>Bacteria</taxon>
        <taxon>Candidatus Scatenecus</taxon>
    </lineage>
</organism>
<comment type="caution">
    <text evidence="1">The sequence shown here is derived from an EMBL/GenBank/DDBJ whole genome shotgun (WGS) entry which is preliminary data.</text>
</comment>
<dbReference type="AlphaFoldDB" id="A0A9D1K362"/>
<accession>A0A9D1K362</accession>
<dbReference type="EMBL" id="DVJO01000069">
    <property type="protein sequence ID" value="HIS82600.1"/>
    <property type="molecule type" value="Genomic_DNA"/>
</dbReference>
<reference evidence="1" key="1">
    <citation type="submission" date="2020-10" db="EMBL/GenBank/DDBJ databases">
        <authorList>
            <person name="Gilroy R."/>
        </authorList>
    </citation>
    <scope>NUCLEOTIDE SEQUENCE</scope>
    <source>
        <strain evidence="1">CHK152-2994</strain>
    </source>
</reference>
<protein>
    <submittedName>
        <fullName evidence="1">Uncharacterized protein</fullName>
    </submittedName>
</protein>
<evidence type="ECO:0000313" key="2">
    <source>
        <dbReference type="Proteomes" id="UP000824139"/>
    </source>
</evidence>
<gene>
    <name evidence="1" type="ORF">IAD41_03215</name>
</gene>
<name>A0A9D1K362_9BACT</name>